<accession>A0A1N7N9K8</accession>
<evidence type="ECO:0000313" key="1">
    <source>
        <dbReference type="EMBL" id="SIS94881.1"/>
    </source>
</evidence>
<gene>
    <name evidence="1" type="ORF">SAMN05421786_103318</name>
</gene>
<dbReference type="OrthoDB" id="1262977at2"/>
<keyword evidence="2" id="KW-1185">Reference proteome</keyword>
<dbReference type="Proteomes" id="UP000186744">
    <property type="component" value="Unassembled WGS sequence"/>
</dbReference>
<protein>
    <submittedName>
        <fullName evidence="1">Uncharacterized protein</fullName>
    </submittedName>
</protein>
<dbReference type="AlphaFoldDB" id="A0A1N7N9K8"/>
<name>A0A1N7N9K8_9FLAO</name>
<dbReference type="EMBL" id="FTOL01000003">
    <property type="protein sequence ID" value="SIS94881.1"/>
    <property type="molecule type" value="Genomic_DNA"/>
</dbReference>
<dbReference type="RefSeq" id="WP_123862161.1">
    <property type="nucleotide sequence ID" value="NZ_FTOL01000003.1"/>
</dbReference>
<reference evidence="2" key="1">
    <citation type="submission" date="2017-01" db="EMBL/GenBank/DDBJ databases">
        <authorList>
            <person name="Varghese N."/>
            <person name="Submissions S."/>
        </authorList>
    </citation>
    <scope>NUCLEOTIDE SEQUENCE [LARGE SCALE GENOMIC DNA]</scope>
    <source>
        <strain evidence="2">DSM 18017</strain>
    </source>
</reference>
<evidence type="ECO:0000313" key="2">
    <source>
        <dbReference type="Proteomes" id="UP000186744"/>
    </source>
</evidence>
<dbReference type="STRING" id="373668.SAMN05421786_103318"/>
<sequence>MKKLTRKEAAKINGSVGIGQCIYTDPETGHSKLGCLLRPVPDCCGGWTYPTPGQECQPCR</sequence>
<organism evidence="1 2">
    <name type="scientific">Chryseobacterium ureilyticum</name>
    <dbReference type="NCBI Taxonomy" id="373668"/>
    <lineage>
        <taxon>Bacteria</taxon>
        <taxon>Pseudomonadati</taxon>
        <taxon>Bacteroidota</taxon>
        <taxon>Flavobacteriia</taxon>
        <taxon>Flavobacteriales</taxon>
        <taxon>Weeksellaceae</taxon>
        <taxon>Chryseobacterium group</taxon>
        <taxon>Chryseobacterium</taxon>
    </lineage>
</organism>
<proteinExistence type="predicted"/>